<proteinExistence type="predicted"/>
<keyword evidence="3" id="KW-0804">Transcription</keyword>
<dbReference type="SUPFAM" id="SSF46689">
    <property type="entry name" value="Homeodomain-like"/>
    <property type="match status" value="2"/>
</dbReference>
<protein>
    <recommendedName>
        <fullName evidence="4">HTH araC/xylS-type domain-containing protein</fullName>
    </recommendedName>
</protein>
<dbReference type="Gene3D" id="1.10.10.60">
    <property type="entry name" value="Homeodomain-like"/>
    <property type="match status" value="2"/>
</dbReference>
<dbReference type="InterPro" id="IPR018060">
    <property type="entry name" value="HTH_AraC"/>
</dbReference>
<dbReference type="PROSITE" id="PS00041">
    <property type="entry name" value="HTH_ARAC_FAMILY_1"/>
    <property type="match status" value="1"/>
</dbReference>
<dbReference type="GO" id="GO:0003700">
    <property type="term" value="F:DNA-binding transcription factor activity"/>
    <property type="evidence" value="ECO:0007669"/>
    <property type="project" value="InterPro"/>
</dbReference>
<reference evidence="5 6" key="1">
    <citation type="journal article" date="2016" name="Nat. Commun.">
        <title>Thousands of microbial genomes shed light on interconnected biogeochemical processes in an aquifer system.</title>
        <authorList>
            <person name="Anantharaman K."/>
            <person name="Brown C.T."/>
            <person name="Hug L.A."/>
            <person name="Sharon I."/>
            <person name="Castelle C.J."/>
            <person name="Probst A.J."/>
            <person name="Thomas B.C."/>
            <person name="Singh A."/>
            <person name="Wilkins M.J."/>
            <person name="Karaoz U."/>
            <person name="Brodie E.L."/>
            <person name="Williams K.H."/>
            <person name="Hubbard S.S."/>
            <person name="Banfield J.F."/>
        </authorList>
    </citation>
    <scope>NUCLEOTIDE SEQUENCE [LARGE SCALE GENOMIC DNA]</scope>
</reference>
<gene>
    <name evidence="5" type="ORF">A2519_16140</name>
</gene>
<evidence type="ECO:0000256" key="2">
    <source>
        <dbReference type="ARBA" id="ARBA00023125"/>
    </source>
</evidence>
<dbReference type="InterPro" id="IPR009057">
    <property type="entry name" value="Homeodomain-like_sf"/>
</dbReference>
<sequence>MKPIQNRIIRQIFSDSHFGHMLIGSNGTIAAVSDNLQRLTKVEHDICGKKLDAVFMPIAKYNHDCLDQAFFTKHPTCPANLYITRTQEKKTENPASVLSRGIFYISYGNPVTIQKTPYLLLTLVPHGITLESPVVQWLIGLFRQAKQPIVVLNDQLKIYSYNAQFLSLLNLFDDSKVMGAPIIDFLDEGCRNPNPFISDFAGVPSTSPRTRKRWKDIVSIVPENSTKGSRFLVKNPGIRINRSGPSLLLRSTRLRSPHQPYCVISKAINFPNQDLSIEINGSVEKGSDITLALGRPFFGTERRHFDHGYHVDCSFDETVRSHFYRNSSPMVRAETDGVNESSFLLAIRRIGPVFSVTINGKEGIRYVDPNPVFGFLASHLYMYVWKGSIRIKTLTIKGRPSAYDFEKESKRQRFVSFSTVPGKLFQFVLDPICCINEPGYALSFSPVPVLPFKDVQNTLVRSMEEVRDYIQQNYFRKINFKSLAEKCGISYVHFINKFREYFGKTPKAYQIEGRLAESRSLLKAGRFKIREIAEMVGIEDEVNFHHLFRKHFGTSPALWAKKERDHKTQV</sequence>
<evidence type="ECO:0000256" key="1">
    <source>
        <dbReference type="ARBA" id="ARBA00023015"/>
    </source>
</evidence>
<dbReference type="SMART" id="SM00342">
    <property type="entry name" value="HTH_ARAC"/>
    <property type="match status" value="1"/>
</dbReference>
<dbReference type="Pfam" id="PF12833">
    <property type="entry name" value="HTH_18"/>
    <property type="match status" value="1"/>
</dbReference>
<feature type="domain" description="HTH araC/xylS-type" evidence="4">
    <location>
        <begin position="464"/>
        <end position="562"/>
    </location>
</feature>
<dbReference type="SMART" id="SM00091">
    <property type="entry name" value="PAS"/>
    <property type="match status" value="2"/>
</dbReference>
<evidence type="ECO:0000313" key="5">
    <source>
        <dbReference type="EMBL" id="OGK02209.1"/>
    </source>
</evidence>
<keyword evidence="2" id="KW-0238">DNA-binding</keyword>
<dbReference type="PANTHER" id="PTHR43280:SF2">
    <property type="entry name" value="HTH-TYPE TRANSCRIPTIONAL REGULATOR EXSA"/>
    <property type="match status" value="1"/>
</dbReference>
<keyword evidence="1" id="KW-0805">Transcription regulation</keyword>
<dbReference type="PROSITE" id="PS01124">
    <property type="entry name" value="HTH_ARAC_FAMILY_2"/>
    <property type="match status" value="1"/>
</dbReference>
<name>A0A1F7F6D9_UNCRA</name>
<evidence type="ECO:0000259" key="4">
    <source>
        <dbReference type="PROSITE" id="PS01124"/>
    </source>
</evidence>
<organism evidence="5 6">
    <name type="scientific">Candidatus Raymondbacteria bacterium RIFOXYD12_FULL_49_13</name>
    <dbReference type="NCBI Taxonomy" id="1817890"/>
    <lineage>
        <taxon>Bacteria</taxon>
        <taxon>Raymondiibacteriota</taxon>
    </lineage>
</organism>
<dbReference type="InterPro" id="IPR000014">
    <property type="entry name" value="PAS"/>
</dbReference>
<dbReference type="PANTHER" id="PTHR43280">
    <property type="entry name" value="ARAC-FAMILY TRANSCRIPTIONAL REGULATOR"/>
    <property type="match status" value="1"/>
</dbReference>
<dbReference type="GO" id="GO:0043565">
    <property type="term" value="F:sequence-specific DNA binding"/>
    <property type="evidence" value="ECO:0007669"/>
    <property type="project" value="InterPro"/>
</dbReference>
<dbReference type="AlphaFoldDB" id="A0A1F7F6D9"/>
<evidence type="ECO:0000256" key="3">
    <source>
        <dbReference type="ARBA" id="ARBA00023163"/>
    </source>
</evidence>
<dbReference type="EMBL" id="MFYX01000110">
    <property type="protein sequence ID" value="OGK02209.1"/>
    <property type="molecule type" value="Genomic_DNA"/>
</dbReference>
<dbReference type="Proteomes" id="UP000179243">
    <property type="component" value="Unassembled WGS sequence"/>
</dbReference>
<dbReference type="InterPro" id="IPR018062">
    <property type="entry name" value="HTH_AraC-typ_CS"/>
</dbReference>
<evidence type="ECO:0000313" key="6">
    <source>
        <dbReference type="Proteomes" id="UP000179243"/>
    </source>
</evidence>
<accession>A0A1F7F6D9</accession>
<comment type="caution">
    <text evidence="5">The sequence shown here is derived from an EMBL/GenBank/DDBJ whole genome shotgun (WGS) entry which is preliminary data.</text>
</comment>